<keyword evidence="3" id="KW-1185">Reference proteome</keyword>
<proteinExistence type="predicted"/>
<name>A0A232EDR7_9HYME</name>
<dbReference type="AlphaFoldDB" id="A0A232EDR7"/>
<evidence type="ECO:0000256" key="1">
    <source>
        <dbReference type="SAM" id="Coils"/>
    </source>
</evidence>
<comment type="caution">
    <text evidence="2">The sequence shown here is derived from an EMBL/GenBank/DDBJ whole genome shotgun (WGS) entry which is preliminary data.</text>
</comment>
<reference evidence="2 3" key="1">
    <citation type="journal article" date="2017" name="Curr. Biol.">
        <title>The Evolution of Venom by Co-option of Single-Copy Genes.</title>
        <authorList>
            <person name="Martinson E.O."/>
            <person name="Mrinalini"/>
            <person name="Kelkar Y.D."/>
            <person name="Chang C.H."/>
            <person name="Werren J.H."/>
        </authorList>
    </citation>
    <scope>NUCLEOTIDE SEQUENCE [LARGE SCALE GENOMIC DNA]</scope>
    <source>
        <strain evidence="2 3">Alberta</strain>
        <tissue evidence="2">Whole body</tissue>
    </source>
</reference>
<dbReference type="EMBL" id="NNAY01006005">
    <property type="protein sequence ID" value="OXU16490.1"/>
    <property type="molecule type" value="Genomic_DNA"/>
</dbReference>
<evidence type="ECO:0000313" key="2">
    <source>
        <dbReference type="EMBL" id="OXU16490.1"/>
    </source>
</evidence>
<sequence>MVPQDFLTKVQKAIELQEHLTKAEVQQLEDRKKKEQKQTLKREQLQKLHELEEIRTQLHKLETPEVSTLRPQHTNQMPPRDPGLIAKIYRHAKEPCDPMDGPRGDQRFVRYLQVCNLTGVSRTKNSPTSCTPSSRAEIFSATTTKSIYSEDRLFHLLSSFAAYIIRRLISLSVYFFVIRLLL</sequence>
<keyword evidence="1" id="KW-0175">Coiled coil</keyword>
<accession>A0A232EDR7</accession>
<evidence type="ECO:0000313" key="3">
    <source>
        <dbReference type="Proteomes" id="UP000215335"/>
    </source>
</evidence>
<gene>
    <name evidence="2" type="ORF">TSAR_001648</name>
</gene>
<organism evidence="2 3">
    <name type="scientific">Trichomalopsis sarcophagae</name>
    <dbReference type="NCBI Taxonomy" id="543379"/>
    <lineage>
        <taxon>Eukaryota</taxon>
        <taxon>Metazoa</taxon>
        <taxon>Ecdysozoa</taxon>
        <taxon>Arthropoda</taxon>
        <taxon>Hexapoda</taxon>
        <taxon>Insecta</taxon>
        <taxon>Pterygota</taxon>
        <taxon>Neoptera</taxon>
        <taxon>Endopterygota</taxon>
        <taxon>Hymenoptera</taxon>
        <taxon>Apocrita</taxon>
        <taxon>Proctotrupomorpha</taxon>
        <taxon>Chalcidoidea</taxon>
        <taxon>Pteromalidae</taxon>
        <taxon>Pteromalinae</taxon>
        <taxon>Trichomalopsis</taxon>
    </lineage>
</organism>
<feature type="coiled-coil region" evidence="1">
    <location>
        <begin position="18"/>
        <end position="54"/>
    </location>
</feature>
<dbReference type="Proteomes" id="UP000215335">
    <property type="component" value="Unassembled WGS sequence"/>
</dbReference>
<protein>
    <submittedName>
        <fullName evidence="2">Uncharacterized protein</fullName>
    </submittedName>
</protein>